<dbReference type="GO" id="GO:0003677">
    <property type="term" value="F:DNA binding"/>
    <property type="evidence" value="ECO:0007669"/>
    <property type="project" value="InterPro"/>
</dbReference>
<gene>
    <name evidence="4" type="ORF">PAMC26577_09105</name>
</gene>
<comment type="caution">
    <text evidence="4">The sequence shown here is derived from an EMBL/GenBank/DDBJ whole genome shotgun (WGS) entry which is preliminary data.</text>
</comment>
<feature type="region of interest" description="Disordered" evidence="2">
    <location>
        <begin position="195"/>
        <end position="216"/>
    </location>
</feature>
<evidence type="ECO:0000256" key="2">
    <source>
        <dbReference type="SAM" id="MobiDB-lite"/>
    </source>
</evidence>
<dbReference type="GO" id="GO:0000150">
    <property type="term" value="F:DNA strand exchange activity"/>
    <property type="evidence" value="ECO:0007669"/>
    <property type="project" value="InterPro"/>
</dbReference>
<accession>A0A242N0L6</accession>
<evidence type="ECO:0000256" key="1">
    <source>
        <dbReference type="ARBA" id="ARBA00009913"/>
    </source>
</evidence>
<organism evidence="4 5">
    <name type="scientific">Caballeronia sordidicola</name>
    <name type="common">Burkholderia sordidicola</name>
    <dbReference type="NCBI Taxonomy" id="196367"/>
    <lineage>
        <taxon>Bacteria</taxon>
        <taxon>Pseudomonadati</taxon>
        <taxon>Pseudomonadota</taxon>
        <taxon>Betaproteobacteria</taxon>
        <taxon>Burkholderiales</taxon>
        <taxon>Burkholderiaceae</taxon>
        <taxon>Caballeronia</taxon>
    </lineage>
</organism>
<protein>
    <submittedName>
        <fullName evidence="4">Resolvase</fullName>
    </submittedName>
</protein>
<dbReference type="InterPro" id="IPR036162">
    <property type="entry name" value="Resolvase-like_N_sf"/>
</dbReference>
<proteinExistence type="inferred from homology"/>
<dbReference type="EMBL" id="NBTZ01000033">
    <property type="protein sequence ID" value="OTP77113.1"/>
    <property type="molecule type" value="Genomic_DNA"/>
</dbReference>
<dbReference type="Pfam" id="PF13384">
    <property type="entry name" value="HTH_23"/>
    <property type="match status" value="1"/>
</dbReference>
<dbReference type="Gene3D" id="1.10.10.60">
    <property type="entry name" value="Homeodomain-like"/>
    <property type="match status" value="1"/>
</dbReference>
<dbReference type="SUPFAM" id="SSF53041">
    <property type="entry name" value="Resolvase-like"/>
    <property type="match status" value="1"/>
</dbReference>
<reference evidence="4 5" key="1">
    <citation type="submission" date="2017-03" db="EMBL/GenBank/DDBJ databases">
        <title>Genome analysis of strain PAMC 26577.</title>
        <authorList>
            <person name="Oh H.-M."/>
            <person name="Yang J.-A."/>
        </authorList>
    </citation>
    <scope>NUCLEOTIDE SEQUENCE [LARGE SCALE GENOMIC DNA]</scope>
    <source>
        <strain evidence="4 5">PAMC 26577</strain>
    </source>
</reference>
<dbReference type="SMART" id="SM00857">
    <property type="entry name" value="Resolvase"/>
    <property type="match status" value="1"/>
</dbReference>
<dbReference type="SUPFAM" id="SSF46689">
    <property type="entry name" value="Homeodomain-like"/>
    <property type="match status" value="1"/>
</dbReference>
<name>A0A242N0L6_CABSO</name>
<comment type="similarity">
    <text evidence="1">Belongs to the site-specific recombinase resolvase family.</text>
</comment>
<dbReference type="RefSeq" id="WP_062172485.1">
    <property type="nucleotide sequence ID" value="NZ_MSRG01000063.1"/>
</dbReference>
<evidence type="ECO:0000313" key="4">
    <source>
        <dbReference type="EMBL" id="OTP77113.1"/>
    </source>
</evidence>
<evidence type="ECO:0000259" key="3">
    <source>
        <dbReference type="SMART" id="SM00857"/>
    </source>
</evidence>
<dbReference type="Pfam" id="PF00239">
    <property type="entry name" value="Resolvase"/>
    <property type="match status" value="1"/>
</dbReference>
<dbReference type="InterPro" id="IPR009057">
    <property type="entry name" value="Homeodomain-like_sf"/>
</dbReference>
<dbReference type="AlphaFoldDB" id="A0A242N0L6"/>
<sequence>MTLFVYINTGGHQDIRESDLIEIDAAGFLVDMGAVLVDRCSNAVAASSRPALQQIIRRIKPGDTLVISRLGYLGSGVGDVVSTLTALAARRARAICLDAGSNDLCVTGSDSPIRMLQLAAELERDAKRARALNAAAIAKQVGAPQGRPASLSESQRKQALSALAAGSTVTAIARVLNTSRQTIIRLRDAASRQAGTHAGAAESDVSAHESLAVHGE</sequence>
<dbReference type="Gene3D" id="3.40.50.1390">
    <property type="entry name" value="Resolvase, N-terminal catalytic domain"/>
    <property type="match status" value="1"/>
</dbReference>
<dbReference type="CDD" id="cd00569">
    <property type="entry name" value="HTH_Hin_like"/>
    <property type="match status" value="1"/>
</dbReference>
<feature type="domain" description="Resolvase/invertase-type recombinase catalytic" evidence="3">
    <location>
        <begin position="3"/>
        <end position="144"/>
    </location>
</feature>
<evidence type="ECO:0000313" key="5">
    <source>
        <dbReference type="Proteomes" id="UP000195221"/>
    </source>
</evidence>
<dbReference type="InterPro" id="IPR006119">
    <property type="entry name" value="Resolv_N"/>
</dbReference>
<dbReference type="Proteomes" id="UP000195221">
    <property type="component" value="Unassembled WGS sequence"/>
</dbReference>